<sequence length="176" mass="20232">MIFKKKSNIRDPILQHTDPVDPHTKSEAGIFFRIDPAIRENFRMNHTAPKHFHPSRLLTSRTSFRGTDETGNVHLSTRLGEGKETGAESNPGIGTPHRFRKKLENPFQLGEGNILPHHQTFHLVKHRGMARIRLVCTKDLSRGNDTNRGLRSLHRPNLNRRGMRPQKPGLFYIIRV</sequence>
<feature type="region of interest" description="Disordered" evidence="1">
    <location>
        <begin position="1"/>
        <end position="22"/>
    </location>
</feature>
<gene>
    <name evidence="2" type="ORF">METZ01_LOCUS382258</name>
</gene>
<reference evidence="2" key="1">
    <citation type="submission" date="2018-05" db="EMBL/GenBank/DDBJ databases">
        <authorList>
            <person name="Lanie J.A."/>
            <person name="Ng W.-L."/>
            <person name="Kazmierczak K.M."/>
            <person name="Andrzejewski T.M."/>
            <person name="Davidsen T.M."/>
            <person name="Wayne K.J."/>
            <person name="Tettelin H."/>
            <person name="Glass J.I."/>
            <person name="Rusch D."/>
            <person name="Podicherti R."/>
            <person name="Tsui H.-C.T."/>
            <person name="Winkler M.E."/>
        </authorList>
    </citation>
    <scope>NUCLEOTIDE SEQUENCE</scope>
</reference>
<protein>
    <submittedName>
        <fullName evidence="2">Uncharacterized protein</fullName>
    </submittedName>
</protein>
<dbReference type="AlphaFoldDB" id="A0A382U527"/>
<name>A0A382U527_9ZZZZ</name>
<feature type="non-terminal residue" evidence="2">
    <location>
        <position position="176"/>
    </location>
</feature>
<proteinExistence type="predicted"/>
<evidence type="ECO:0000313" key="2">
    <source>
        <dbReference type="EMBL" id="SVD29404.1"/>
    </source>
</evidence>
<dbReference type="EMBL" id="UINC01141580">
    <property type="protein sequence ID" value="SVD29404.1"/>
    <property type="molecule type" value="Genomic_DNA"/>
</dbReference>
<organism evidence="2">
    <name type="scientific">marine metagenome</name>
    <dbReference type="NCBI Taxonomy" id="408172"/>
    <lineage>
        <taxon>unclassified sequences</taxon>
        <taxon>metagenomes</taxon>
        <taxon>ecological metagenomes</taxon>
    </lineage>
</organism>
<evidence type="ECO:0000256" key="1">
    <source>
        <dbReference type="SAM" id="MobiDB-lite"/>
    </source>
</evidence>
<accession>A0A382U527</accession>